<feature type="region of interest" description="Disordered" evidence="10">
    <location>
        <begin position="1736"/>
        <end position="1794"/>
    </location>
</feature>
<feature type="domain" description="Ion transport" evidence="12">
    <location>
        <begin position="1464"/>
        <end position="1619"/>
    </location>
</feature>
<dbReference type="InterPro" id="IPR000699">
    <property type="entry name" value="RIH_dom"/>
</dbReference>
<dbReference type="InterPro" id="IPR013662">
    <property type="entry name" value="RIH_assoc-dom"/>
</dbReference>
<protein>
    <submittedName>
        <fullName evidence="16">RIH_assoc domain-containing protein</fullName>
    </submittedName>
</protein>
<evidence type="ECO:0000259" key="13">
    <source>
        <dbReference type="Pfam" id="PF01365"/>
    </source>
</evidence>
<comment type="subcellular location">
    <subcellularLocation>
        <location evidence="1">Endomembrane system</location>
        <topology evidence="1">Multi-pass membrane protein</topology>
    </subcellularLocation>
</comment>
<feature type="transmembrane region" description="Helical" evidence="11">
    <location>
        <begin position="1467"/>
        <end position="1492"/>
    </location>
</feature>
<evidence type="ECO:0000256" key="10">
    <source>
        <dbReference type="SAM" id="MobiDB-lite"/>
    </source>
</evidence>
<evidence type="ECO:0000259" key="12">
    <source>
        <dbReference type="Pfam" id="PF00520"/>
    </source>
</evidence>
<keyword evidence="7" id="KW-1071">Ligand-gated ion channel</keyword>
<dbReference type="InterPro" id="IPR005821">
    <property type="entry name" value="Ion_trans_dom"/>
</dbReference>
<keyword evidence="2" id="KW-0813">Transport</keyword>
<evidence type="ECO:0000256" key="1">
    <source>
        <dbReference type="ARBA" id="ARBA00004127"/>
    </source>
</evidence>
<feature type="transmembrane region" description="Helical" evidence="11">
    <location>
        <begin position="1591"/>
        <end position="1610"/>
    </location>
</feature>
<feature type="compositionally biased region" description="Gly residues" evidence="10">
    <location>
        <begin position="1756"/>
        <end position="1775"/>
    </location>
</feature>
<feature type="transmembrane region" description="Helical" evidence="11">
    <location>
        <begin position="1351"/>
        <end position="1375"/>
    </location>
</feature>
<proteinExistence type="predicted"/>
<feature type="coiled-coil region" evidence="9">
    <location>
        <begin position="854"/>
        <end position="881"/>
    </location>
</feature>
<keyword evidence="15" id="KW-1185">Reference proteome</keyword>
<evidence type="ECO:0000313" key="16">
    <source>
        <dbReference type="WBParaSite" id="maker-uti_cns_0046731-snap-gene-0.11-mRNA-1"/>
    </source>
</evidence>
<dbReference type="Pfam" id="PF08454">
    <property type="entry name" value="RIH_assoc"/>
    <property type="match status" value="1"/>
</dbReference>
<feature type="compositionally biased region" description="Polar residues" evidence="10">
    <location>
        <begin position="1785"/>
        <end position="1794"/>
    </location>
</feature>
<dbReference type="GO" id="GO:0016020">
    <property type="term" value="C:membrane"/>
    <property type="evidence" value="ECO:0007669"/>
    <property type="project" value="InterPro"/>
</dbReference>
<evidence type="ECO:0000256" key="2">
    <source>
        <dbReference type="ARBA" id="ARBA00022448"/>
    </source>
</evidence>
<dbReference type="WBParaSite" id="maker-uti_cns_0046731-snap-gene-0.11-mRNA-1">
    <property type="protein sequence ID" value="maker-uti_cns_0046731-snap-gene-0.11-mRNA-1"/>
    <property type="gene ID" value="maker-uti_cns_0046731-snap-gene-0.11"/>
</dbReference>
<keyword evidence="8" id="KW-0407">Ion channel</keyword>
<evidence type="ECO:0000313" key="15">
    <source>
        <dbReference type="Proteomes" id="UP000095280"/>
    </source>
</evidence>
<reference evidence="16" key="1">
    <citation type="submission" date="2016-11" db="UniProtKB">
        <authorList>
            <consortium name="WormBaseParasite"/>
        </authorList>
    </citation>
    <scope>IDENTIFICATION</scope>
</reference>
<keyword evidence="3 11" id="KW-0812">Transmembrane</keyword>
<evidence type="ECO:0000256" key="11">
    <source>
        <dbReference type="SAM" id="Phobius"/>
    </source>
</evidence>
<dbReference type="InterPro" id="IPR015925">
    <property type="entry name" value="Ryanodine_IP3_receptor"/>
</dbReference>
<keyword evidence="5" id="KW-0406">Ion transport</keyword>
<dbReference type="PANTHER" id="PTHR13715:SF99">
    <property type="entry name" value="INOSITOL 1,4,5-TRISPHOSPHATE RECEPTOR-LIKE PROTEIN A"/>
    <property type="match status" value="1"/>
</dbReference>
<accession>A0A1I8JCI5</accession>
<name>A0A1I8JCI5_9PLAT</name>
<evidence type="ECO:0000256" key="7">
    <source>
        <dbReference type="ARBA" id="ARBA00023286"/>
    </source>
</evidence>
<evidence type="ECO:0000256" key="9">
    <source>
        <dbReference type="SAM" id="Coils"/>
    </source>
</evidence>
<evidence type="ECO:0000259" key="14">
    <source>
        <dbReference type="Pfam" id="PF08454"/>
    </source>
</evidence>
<feature type="transmembrane region" description="Helical" evidence="11">
    <location>
        <begin position="1513"/>
        <end position="1537"/>
    </location>
</feature>
<feature type="domain" description="RyR/IP3R Homology associated" evidence="14">
    <location>
        <begin position="1033"/>
        <end position="1127"/>
    </location>
</feature>
<evidence type="ECO:0000256" key="5">
    <source>
        <dbReference type="ARBA" id="ARBA00023065"/>
    </source>
</evidence>
<keyword evidence="6 11" id="KW-0472">Membrane</keyword>
<dbReference type="Pfam" id="PF01365">
    <property type="entry name" value="RYDR_ITPR"/>
    <property type="match status" value="1"/>
</dbReference>
<sequence>MTASEVGHNILLAHVMQMLHYLVRFGYYNSTTDIKKLLKPLLDLLDGRNDKPLPRAATTDYDKVLQHYQTVDRYKKSRETKAVVDAKHQAMRVLDLFFNFRFNDLSHYEYPKMVQMSMWLLNRYYSAHNLLFKRAVLAQVLITDKSVAVHKMVDDESHVMRRLIGSKMTDSDVEKMCSILSKFSRVCHLEEEPEERHPMNQAILYNHGLLNDIFDLVSQDIDINLLNVVVDNETRLNVQDEYSGLRKVFAKCFSLLRLMARGNAVVQNHLFDRLDALLSCVGAESELALALAEVFTGNKNTCMKVLPHHIARTMSLIAQHGPRAPEFLDMLNALVKVEELDLPLKRNQAYVMKYFMQQRTDVAECLDQDKEVQQGLLRSPTRTPESDYMIALVDLLATCAEGENRFIESINQTIYKVSDVLAILTDPAIPNHNKRPFARFLLWVYLNTAGGIIESGAGDLPHDANMWQLFGMVREDLRRMAELAVESPQLVRQLLKIRVFKNEMEDPSSKEKQDMTDEAAHGTLKYLFEGALPVVNAFFKSIYIKDLEDHPNEIEEINKLAKILINFIEAAMPLISEEKYVKYLLSSATSLLTVCTLPAKAIEEFRGKYGGGVQINWDVRSEARKRYEEYYSSEEELNVQLNVFATNYSISYGGENTVKDQIGFPSDQEYTGIGSDEELPLGKEFQDHAACFIDANRPISDPQKYKLTGKLVEQLFISNQMELSNEKERIEQEILDVKCLQLLRAIIHNEIVKLPTNFDTVDFKERIAAIAQVQMALNKHDAMLKVLPHLSKQSDEIVREVLSFLANMLFNGNEEVQGSLLDYFYGTREEKFFVAVKNRISMSSMAWKENRALINQHQAKIEEAIAELRDLQQAMKEGRISAEALQGSKMGSMLLNLKSSKGSITGSGARMRGSRSYALGSTAEMRRRQTRNQGSTAQLRASRSNLHDVGGGGIRNHGFTGDSRGPGSTDSTRQLIRGDATEMQNMGQEAPSHATGNRVAPADAATSNIDEGDIEELATRIVMEDENMQMKDDGYIELVLRVLAYVCDGQNTKLQDYLREQPDNIKSINLVAETSRFLGLTYTAINKSSISLIIQIFDSLVEFASGNLSNQAVCYDNKVCDYINYLLRSKQSYSKCGLQEEMDLKRSIANLIVAMIEENVKRDAERDASEQAVVGAAGISHLEKRLKAIAGVADEVKDTIDADSILNVFVDCYRRHLDAALDRDTRESIIAVGFKYFHIFLRFQDLDHMKTVNFEAMVEKDADADEQRLIWDFYQSNTMSIEILKDNNLQKVYFRVKDKKVLREEVKDRFKYDVDRSSPTNKLRDFSDWLREIIKDIKWQKRILSNPLGSFFVHGWKAFNILCIILSLAISIVVLSSWDTPENITDPVPVRADGAVYATYALGIVHNILSLFILISFFLSNHPYFPSMQQIRTFWSKLIGIGSKTATEDEDNAEGKLQASVFSFSTFYYIAFLLMSVLGTVFYGYFFAFHLLHIANHNQLLARVIQAVTKNGLSLLWVLIYSLAFFYIYALLSFAFYREIYDSSTGNFCETMYQCTVTVIHRGLIAGIYDYLPVPENRPFNYHLAKSVFDISFFIIITTIGLNIIFGIIVDTFSELRDSKWQIDQDMTSVCFICSRNAYDFEHHGEGFEKHVKEEHNQWAYLFFMLYLEETRENDYTAIELYVSRLYEKEKLDFFPLNKSITLEAAEDNQEELKLETLMTQVSFLVHKWKEEDLAKEREKEKKRQQQWEEQHKRNGGGNGGGASSGSGRGGGSGGVIIRPRAAEESQQLDVPFD</sequence>
<feature type="domain" description="RIH" evidence="13">
    <location>
        <begin position="200"/>
        <end position="359"/>
    </location>
</feature>
<keyword evidence="9" id="KW-0175">Coiled coil</keyword>
<dbReference type="PANTHER" id="PTHR13715">
    <property type="entry name" value="RYANODINE RECEPTOR AND IP3 RECEPTOR"/>
    <property type="match status" value="1"/>
</dbReference>
<dbReference type="GO" id="GO:0012505">
    <property type="term" value="C:endomembrane system"/>
    <property type="evidence" value="ECO:0007669"/>
    <property type="project" value="UniProtKB-SubCell"/>
</dbReference>
<feature type="compositionally biased region" description="Basic and acidic residues" evidence="10">
    <location>
        <begin position="1736"/>
        <end position="1753"/>
    </location>
</feature>
<evidence type="ECO:0000256" key="3">
    <source>
        <dbReference type="ARBA" id="ARBA00022692"/>
    </source>
</evidence>
<dbReference type="Pfam" id="PF00520">
    <property type="entry name" value="Ion_trans"/>
    <property type="match status" value="1"/>
</dbReference>
<feature type="region of interest" description="Disordered" evidence="10">
    <location>
        <begin position="945"/>
        <end position="973"/>
    </location>
</feature>
<dbReference type="Proteomes" id="UP000095280">
    <property type="component" value="Unplaced"/>
</dbReference>
<evidence type="ECO:0000256" key="4">
    <source>
        <dbReference type="ARBA" id="ARBA00022989"/>
    </source>
</evidence>
<evidence type="ECO:0000256" key="6">
    <source>
        <dbReference type="ARBA" id="ARBA00023136"/>
    </source>
</evidence>
<keyword evidence="4 11" id="KW-1133">Transmembrane helix</keyword>
<feature type="transmembrane region" description="Helical" evidence="11">
    <location>
        <begin position="1396"/>
        <end position="1419"/>
    </location>
</feature>
<evidence type="ECO:0000256" key="8">
    <source>
        <dbReference type="ARBA" id="ARBA00023303"/>
    </source>
</evidence>
<dbReference type="GO" id="GO:0005262">
    <property type="term" value="F:calcium channel activity"/>
    <property type="evidence" value="ECO:0007669"/>
    <property type="project" value="InterPro"/>
</dbReference>
<organism evidence="15 16">
    <name type="scientific">Macrostomum lignano</name>
    <dbReference type="NCBI Taxonomy" id="282301"/>
    <lineage>
        <taxon>Eukaryota</taxon>
        <taxon>Metazoa</taxon>
        <taxon>Spiralia</taxon>
        <taxon>Lophotrochozoa</taxon>
        <taxon>Platyhelminthes</taxon>
        <taxon>Rhabditophora</taxon>
        <taxon>Macrostomorpha</taxon>
        <taxon>Macrostomida</taxon>
        <taxon>Macrostomidae</taxon>
        <taxon>Macrostomum</taxon>
    </lineage>
</organism>
<dbReference type="Gene3D" id="1.10.287.70">
    <property type="match status" value="1"/>
</dbReference>